<organism evidence="1 2">
    <name type="scientific">Larinioides sclopetarius</name>
    <dbReference type="NCBI Taxonomy" id="280406"/>
    <lineage>
        <taxon>Eukaryota</taxon>
        <taxon>Metazoa</taxon>
        <taxon>Ecdysozoa</taxon>
        <taxon>Arthropoda</taxon>
        <taxon>Chelicerata</taxon>
        <taxon>Arachnida</taxon>
        <taxon>Araneae</taxon>
        <taxon>Araneomorphae</taxon>
        <taxon>Entelegynae</taxon>
        <taxon>Araneoidea</taxon>
        <taxon>Araneidae</taxon>
        <taxon>Larinioides</taxon>
    </lineage>
</organism>
<protein>
    <submittedName>
        <fullName evidence="1">Uncharacterized protein</fullName>
    </submittedName>
</protein>
<dbReference type="AlphaFoldDB" id="A0AAV2AB38"/>
<accession>A0AAV2AB38</accession>
<sequence>DYLTENSRKWLVEELNSCNLVELVYGQTTEAMEKLCLFDPGDFKPCFDEMNEKLKKRVMAAPTGIY</sequence>
<comment type="caution">
    <text evidence="1">The sequence shown here is derived from an EMBL/GenBank/DDBJ whole genome shotgun (WGS) entry which is preliminary data.</text>
</comment>
<evidence type="ECO:0000313" key="1">
    <source>
        <dbReference type="EMBL" id="CAL1281187.1"/>
    </source>
</evidence>
<proteinExistence type="predicted"/>
<evidence type="ECO:0000313" key="2">
    <source>
        <dbReference type="Proteomes" id="UP001497382"/>
    </source>
</evidence>
<gene>
    <name evidence="1" type="ORF">LARSCL_LOCUS11425</name>
</gene>
<keyword evidence="2" id="KW-1185">Reference proteome</keyword>
<name>A0AAV2AB38_9ARAC</name>
<feature type="non-terminal residue" evidence="1">
    <location>
        <position position="66"/>
    </location>
</feature>
<feature type="non-terminal residue" evidence="1">
    <location>
        <position position="1"/>
    </location>
</feature>
<reference evidence="1 2" key="1">
    <citation type="submission" date="2024-04" db="EMBL/GenBank/DDBJ databases">
        <authorList>
            <person name="Rising A."/>
            <person name="Reimegard J."/>
            <person name="Sonavane S."/>
            <person name="Akerstrom W."/>
            <person name="Nylinder S."/>
            <person name="Hedman E."/>
            <person name="Kallberg Y."/>
        </authorList>
    </citation>
    <scope>NUCLEOTIDE SEQUENCE [LARGE SCALE GENOMIC DNA]</scope>
</reference>
<dbReference type="Proteomes" id="UP001497382">
    <property type="component" value="Unassembled WGS sequence"/>
</dbReference>
<dbReference type="EMBL" id="CAXIEN010000141">
    <property type="protein sequence ID" value="CAL1281187.1"/>
    <property type="molecule type" value="Genomic_DNA"/>
</dbReference>